<evidence type="ECO:0000259" key="2">
    <source>
        <dbReference type="Pfam" id="PF09937"/>
    </source>
</evidence>
<protein>
    <recommendedName>
        <fullName evidence="2">DUF2169 domain-containing protein</fullName>
    </recommendedName>
</protein>
<evidence type="ECO:0000313" key="3">
    <source>
        <dbReference type="EMBL" id="EYF06406.1"/>
    </source>
</evidence>
<organism evidence="3 4">
    <name type="scientific">Chondromyces apiculatus DSM 436</name>
    <dbReference type="NCBI Taxonomy" id="1192034"/>
    <lineage>
        <taxon>Bacteria</taxon>
        <taxon>Pseudomonadati</taxon>
        <taxon>Myxococcota</taxon>
        <taxon>Polyangia</taxon>
        <taxon>Polyangiales</taxon>
        <taxon>Polyangiaceae</taxon>
        <taxon>Chondromyces</taxon>
    </lineage>
</organism>
<dbReference type="eggNOG" id="COG5351">
    <property type="taxonomic scope" value="Bacteria"/>
</dbReference>
<proteinExistence type="predicted"/>
<dbReference type="EMBL" id="ASRX01000016">
    <property type="protein sequence ID" value="EYF06406.1"/>
    <property type="molecule type" value="Genomic_DNA"/>
</dbReference>
<dbReference type="OrthoDB" id="233093at2"/>
<dbReference type="Pfam" id="PF09937">
    <property type="entry name" value="DUF2169"/>
    <property type="match status" value="1"/>
</dbReference>
<dbReference type="Proteomes" id="UP000019678">
    <property type="component" value="Unassembled WGS sequence"/>
</dbReference>
<evidence type="ECO:0000256" key="1">
    <source>
        <dbReference type="SAM" id="MobiDB-lite"/>
    </source>
</evidence>
<dbReference type="STRING" id="1192034.CAP_1936"/>
<dbReference type="AlphaFoldDB" id="A0A017TCP0"/>
<dbReference type="RefSeq" id="WP_052374873.1">
    <property type="nucleotide sequence ID" value="NZ_ASRX01000016.1"/>
</dbReference>
<name>A0A017TCP0_9BACT</name>
<feature type="compositionally biased region" description="Basic and acidic residues" evidence="1">
    <location>
        <begin position="215"/>
        <end position="227"/>
    </location>
</feature>
<dbReference type="InterPro" id="IPR018683">
    <property type="entry name" value="DUF2169"/>
</dbReference>
<gene>
    <name evidence="3" type="ORF">CAP_1936</name>
</gene>
<keyword evidence="4" id="KW-1185">Reference proteome</keyword>
<sequence length="362" mass="39775">MDLSRLCQNRTPMDVRCVPMDDRTGREVLVVIAKMTWRVGPNGAATIARPIAPVRIFDVPRSDARYASLRHASDAVDEKPGTDVLLLGTAYPSRPDATKQSVSLRVETGRTSLHKVLTVHGPRVWQQAMVGLTPGPSGKMGPTPLVYELAFGGVDATDPEVPVSDYRNLSGTGFHERRAGLVGRPAPVIEDPRLPLSSRAPAPAGFGPIPQHWAPRSERAGTHDEAWRRERAPLRPLDFDPRHNSCAPDDQWLETPLVGDEAVEVLGATPEGAWRFRLPRYAPMFHSTVRGRSFEHPTHLDTFCIDADARTVELVWRVRVALPRKTEHLEKVVIFGSEPLPHHIVAQLAASVFGEGSTAEAS</sequence>
<feature type="region of interest" description="Disordered" evidence="1">
    <location>
        <begin position="201"/>
        <end position="227"/>
    </location>
</feature>
<feature type="domain" description="DUF2169" evidence="2">
    <location>
        <begin position="25"/>
        <end position="317"/>
    </location>
</feature>
<comment type="caution">
    <text evidence="3">The sequence shown here is derived from an EMBL/GenBank/DDBJ whole genome shotgun (WGS) entry which is preliminary data.</text>
</comment>
<accession>A0A017TCP0</accession>
<evidence type="ECO:0000313" key="4">
    <source>
        <dbReference type="Proteomes" id="UP000019678"/>
    </source>
</evidence>
<reference evidence="3 4" key="1">
    <citation type="submission" date="2013-05" db="EMBL/GenBank/DDBJ databases">
        <title>Genome assembly of Chondromyces apiculatus DSM 436.</title>
        <authorList>
            <person name="Sharma G."/>
            <person name="Khatri I."/>
            <person name="Kaur C."/>
            <person name="Mayilraj S."/>
            <person name="Subramanian S."/>
        </authorList>
    </citation>
    <scope>NUCLEOTIDE SEQUENCE [LARGE SCALE GENOMIC DNA]</scope>
    <source>
        <strain evidence="3 4">DSM 436</strain>
    </source>
</reference>